<keyword evidence="3" id="KW-0804">Transcription</keyword>
<evidence type="ECO:0000313" key="8">
    <source>
        <dbReference type="Proteomes" id="UP000001035"/>
    </source>
</evidence>
<dbReference type="PRINTS" id="PR00455">
    <property type="entry name" value="HTHTETR"/>
</dbReference>
<dbReference type="EMBL" id="AM747720">
    <property type="protein sequence ID" value="CAR51484.1"/>
    <property type="molecule type" value="Genomic_DNA"/>
</dbReference>
<dbReference type="InterPro" id="IPR009057">
    <property type="entry name" value="Homeodomain-like_sf"/>
</dbReference>
<dbReference type="BioCyc" id="BCEN216591:G1G1V-1318-MONOMER"/>
<evidence type="ECO:0000256" key="4">
    <source>
        <dbReference type="PROSITE-ProRule" id="PRU00335"/>
    </source>
</evidence>
<dbReference type="HOGENOM" id="CLU_069356_1_2_4"/>
<evidence type="ECO:0000259" key="6">
    <source>
        <dbReference type="PROSITE" id="PS50977"/>
    </source>
</evidence>
<evidence type="ECO:0000256" key="1">
    <source>
        <dbReference type="ARBA" id="ARBA00023015"/>
    </source>
</evidence>
<dbReference type="AlphaFoldDB" id="B4EDR3"/>
<keyword evidence="1" id="KW-0805">Transcription regulation</keyword>
<feature type="domain" description="HTH tetR-type" evidence="6">
    <location>
        <begin position="21"/>
        <end position="81"/>
    </location>
</feature>
<keyword evidence="8" id="KW-1185">Reference proteome</keyword>
<evidence type="ECO:0000313" key="7">
    <source>
        <dbReference type="EMBL" id="CAR51484.1"/>
    </source>
</evidence>
<keyword evidence="2 4" id="KW-0238">DNA-binding</keyword>
<dbReference type="RefSeq" id="WP_006481763.1">
    <property type="nucleotide sequence ID" value="NC_011000.1"/>
</dbReference>
<proteinExistence type="predicted"/>
<accession>B4EDR3</accession>
<evidence type="ECO:0000256" key="2">
    <source>
        <dbReference type="ARBA" id="ARBA00023125"/>
    </source>
</evidence>
<evidence type="ECO:0000256" key="3">
    <source>
        <dbReference type="ARBA" id="ARBA00023163"/>
    </source>
</evidence>
<dbReference type="KEGG" id="bcj:BCAL1182"/>
<organism evidence="7 8">
    <name type="scientific">Burkholderia cenocepacia (strain ATCC BAA-245 / DSM 16553 / LMG 16656 / NCTC 13227 / J2315 / CF5610)</name>
    <name type="common">Burkholderia cepacia (strain J2315)</name>
    <dbReference type="NCBI Taxonomy" id="216591"/>
    <lineage>
        <taxon>Bacteria</taxon>
        <taxon>Pseudomonadati</taxon>
        <taxon>Pseudomonadota</taxon>
        <taxon>Betaproteobacteria</taxon>
        <taxon>Burkholderiales</taxon>
        <taxon>Burkholderiaceae</taxon>
        <taxon>Burkholderia</taxon>
        <taxon>Burkholderia cepacia complex</taxon>
    </lineage>
</organism>
<name>B4EDR3_BURCJ</name>
<dbReference type="Proteomes" id="UP000001035">
    <property type="component" value="Chromosome 1"/>
</dbReference>
<dbReference type="SUPFAM" id="SSF46689">
    <property type="entry name" value="Homeodomain-like"/>
    <property type="match status" value="1"/>
</dbReference>
<dbReference type="PANTHER" id="PTHR30328">
    <property type="entry name" value="TRANSCRIPTIONAL REPRESSOR"/>
    <property type="match status" value="1"/>
</dbReference>
<dbReference type="InterPro" id="IPR001647">
    <property type="entry name" value="HTH_TetR"/>
</dbReference>
<dbReference type="PANTHER" id="PTHR30328:SF54">
    <property type="entry name" value="HTH-TYPE TRANSCRIPTIONAL REPRESSOR SCO4008"/>
    <property type="match status" value="1"/>
</dbReference>
<dbReference type="Pfam" id="PF17938">
    <property type="entry name" value="TetR_C_29"/>
    <property type="match status" value="1"/>
</dbReference>
<dbReference type="InterPro" id="IPR050109">
    <property type="entry name" value="HTH-type_TetR-like_transc_reg"/>
</dbReference>
<dbReference type="PROSITE" id="PS50977">
    <property type="entry name" value="HTH_TETR_2"/>
    <property type="match status" value="1"/>
</dbReference>
<reference evidence="7 8" key="1">
    <citation type="journal article" date="2009" name="J. Bacteriol.">
        <title>The genome of Burkholderia cenocepacia J2315, an epidemic pathogen of cystic fibrosis patients.</title>
        <authorList>
            <person name="Holden M.T."/>
            <person name="Seth-Smith H.M."/>
            <person name="Crossman L.C."/>
            <person name="Sebaihia M."/>
            <person name="Bentley S.D."/>
            <person name="Cerdeno-Tarraga A.M."/>
            <person name="Thomson N.R."/>
            <person name="Bason N."/>
            <person name="Quail M.A."/>
            <person name="Sharp S."/>
            <person name="Cherevach I."/>
            <person name="Churcher C."/>
            <person name="Goodhead I."/>
            <person name="Hauser H."/>
            <person name="Holroyd N."/>
            <person name="Mungall K."/>
            <person name="Scott P."/>
            <person name="Walker D."/>
            <person name="White B."/>
            <person name="Rose H."/>
            <person name="Iversen P."/>
            <person name="Mil-Homens D."/>
            <person name="Rocha E.P."/>
            <person name="Fialho A.M."/>
            <person name="Baldwin A."/>
            <person name="Dowson C."/>
            <person name="Barrell B.G."/>
            <person name="Govan J.R."/>
            <person name="Vandamme P."/>
            <person name="Hart C.A."/>
            <person name="Mahenthiralingam E."/>
            <person name="Parkhill J."/>
        </authorList>
    </citation>
    <scope>NUCLEOTIDE SEQUENCE [LARGE SCALE GENOMIC DNA]</scope>
    <source>
        <strain evidence="8">ATCC BAA-245 / DSM 16553 / LMG 16656 / NCTC 13227 / J2315 / CF5610</strain>
    </source>
</reference>
<dbReference type="Pfam" id="PF00440">
    <property type="entry name" value="TetR_N"/>
    <property type="match status" value="1"/>
</dbReference>
<feature type="region of interest" description="Disordered" evidence="5">
    <location>
        <begin position="1"/>
        <end position="22"/>
    </location>
</feature>
<dbReference type="eggNOG" id="COG1309">
    <property type="taxonomic scope" value="Bacteria"/>
</dbReference>
<dbReference type="FunFam" id="1.10.10.60:FF:000141">
    <property type="entry name" value="TetR family transcriptional regulator"/>
    <property type="match status" value="1"/>
</dbReference>
<feature type="compositionally biased region" description="Basic and acidic residues" evidence="5">
    <location>
        <begin position="10"/>
        <end position="22"/>
    </location>
</feature>
<evidence type="ECO:0000256" key="5">
    <source>
        <dbReference type="SAM" id="MobiDB-lite"/>
    </source>
</evidence>
<feature type="DNA-binding region" description="H-T-H motif" evidence="4">
    <location>
        <begin position="44"/>
        <end position="63"/>
    </location>
</feature>
<dbReference type="Gene3D" id="1.10.357.10">
    <property type="entry name" value="Tetracycline Repressor, domain 2"/>
    <property type="match status" value="1"/>
</dbReference>
<dbReference type="SUPFAM" id="SSF48498">
    <property type="entry name" value="Tetracyclin repressor-like, C-terminal domain"/>
    <property type="match status" value="1"/>
</dbReference>
<gene>
    <name evidence="7" type="ORF">BCAL1182</name>
</gene>
<sequence length="220" mass="25114">MELDNMTESHAADDKPTRNKERTRAQILQAASDEFAERGLAGARIEHIASRAETNKRMVYYYYTSKEELFAAVLERTYKSIREAERELNLLDLEPVEAVRSLVAFTWNYYLEHPEFIRLLNMENAIGASHVTVSPNLQAMNSPVIDTLREVLLKGQQQKTFRSGVDALQLYISIASLSYFYLSNADTLTAVFGRNLLSARAKVERLHHIQDVIIGYLVID</sequence>
<dbReference type="InterPro" id="IPR036271">
    <property type="entry name" value="Tet_transcr_reg_TetR-rel_C_sf"/>
</dbReference>
<dbReference type="GO" id="GO:0003677">
    <property type="term" value="F:DNA binding"/>
    <property type="evidence" value="ECO:0007669"/>
    <property type="project" value="UniProtKB-UniRule"/>
</dbReference>
<dbReference type="InterPro" id="IPR041474">
    <property type="entry name" value="NicS_C"/>
</dbReference>
<protein>
    <submittedName>
        <fullName evidence="7">TetR family regulatory protein</fullName>
    </submittedName>
</protein>